<protein>
    <submittedName>
        <fullName evidence="1">Uncharacterized protein</fullName>
    </submittedName>
</protein>
<evidence type="ECO:0000313" key="1">
    <source>
        <dbReference type="EMBL" id="KJA23778.1"/>
    </source>
</evidence>
<evidence type="ECO:0000313" key="2">
    <source>
        <dbReference type="Proteomes" id="UP000054270"/>
    </source>
</evidence>
<proteinExistence type="predicted"/>
<reference evidence="2" key="1">
    <citation type="submission" date="2014-04" db="EMBL/GenBank/DDBJ databases">
        <title>Evolutionary Origins and Diversification of the Mycorrhizal Mutualists.</title>
        <authorList>
            <consortium name="DOE Joint Genome Institute"/>
            <consortium name="Mycorrhizal Genomics Consortium"/>
            <person name="Kohler A."/>
            <person name="Kuo A."/>
            <person name="Nagy L.G."/>
            <person name="Floudas D."/>
            <person name="Copeland A."/>
            <person name="Barry K.W."/>
            <person name="Cichocki N."/>
            <person name="Veneault-Fourrey C."/>
            <person name="LaButti K."/>
            <person name="Lindquist E.A."/>
            <person name="Lipzen A."/>
            <person name="Lundell T."/>
            <person name="Morin E."/>
            <person name="Murat C."/>
            <person name="Riley R."/>
            <person name="Ohm R."/>
            <person name="Sun H."/>
            <person name="Tunlid A."/>
            <person name="Henrissat B."/>
            <person name="Grigoriev I.V."/>
            <person name="Hibbett D.S."/>
            <person name="Martin F."/>
        </authorList>
    </citation>
    <scope>NUCLEOTIDE SEQUENCE [LARGE SCALE GENOMIC DNA]</scope>
    <source>
        <strain evidence="2">FD-334 SS-4</strain>
    </source>
</reference>
<dbReference type="Proteomes" id="UP000054270">
    <property type="component" value="Unassembled WGS sequence"/>
</dbReference>
<organism evidence="1 2">
    <name type="scientific">Hypholoma sublateritium (strain FD-334 SS-4)</name>
    <dbReference type="NCBI Taxonomy" id="945553"/>
    <lineage>
        <taxon>Eukaryota</taxon>
        <taxon>Fungi</taxon>
        <taxon>Dikarya</taxon>
        <taxon>Basidiomycota</taxon>
        <taxon>Agaricomycotina</taxon>
        <taxon>Agaricomycetes</taxon>
        <taxon>Agaricomycetidae</taxon>
        <taxon>Agaricales</taxon>
        <taxon>Agaricineae</taxon>
        <taxon>Strophariaceae</taxon>
        <taxon>Hypholoma</taxon>
    </lineage>
</organism>
<sequence length="66" mass="7090">MASWEAAADGGDIDALGKDGVLKWVCALRPQTKVTLHLQWEVTSPSQATVAALHDHGVHYEADGTY</sequence>
<name>A0A0D2MJD5_HYPSF</name>
<accession>A0A0D2MJD5</accession>
<dbReference type="AlphaFoldDB" id="A0A0D2MJD5"/>
<keyword evidence="2" id="KW-1185">Reference proteome</keyword>
<dbReference type="EMBL" id="KN817541">
    <property type="protein sequence ID" value="KJA23778.1"/>
    <property type="molecule type" value="Genomic_DNA"/>
</dbReference>
<gene>
    <name evidence="1" type="ORF">HYPSUDRAFT_39621</name>
</gene>